<name>A0A679J6A1_VARPD</name>
<gene>
    <name evidence="1" type="ORF">VVAX_05425</name>
</gene>
<evidence type="ECO:0000313" key="1">
    <source>
        <dbReference type="EMBL" id="CAA2109154.1"/>
    </source>
</evidence>
<proteinExistence type="predicted"/>
<sequence length="78" mass="8896">MKLKTPLCFRDRFEFVIDIDASTETAPQTATGCRAEIYDRCQLVAVLHLRENVARLEIAEIALRRCIAFAEARIRQTG</sequence>
<organism evidence="1">
    <name type="scientific">Variovorax paradoxus</name>
    <dbReference type="NCBI Taxonomy" id="34073"/>
    <lineage>
        <taxon>Bacteria</taxon>
        <taxon>Pseudomonadati</taxon>
        <taxon>Pseudomonadota</taxon>
        <taxon>Betaproteobacteria</taxon>
        <taxon>Burkholderiales</taxon>
        <taxon>Comamonadaceae</taxon>
        <taxon>Variovorax</taxon>
    </lineage>
</organism>
<reference evidence="1" key="1">
    <citation type="submission" date="2019-12" db="EMBL/GenBank/DDBJ databases">
        <authorList>
            <person name="Cremers G."/>
        </authorList>
    </citation>
    <scope>NUCLEOTIDE SEQUENCE</scope>
    <source>
        <strain evidence="1">Vvax</strain>
    </source>
</reference>
<protein>
    <submittedName>
        <fullName evidence="1">Uncharacterized protein</fullName>
    </submittedName>
</protein>
<dbReference type="AlphaFoldDB" id="A0A679J6A1"/>
<accession>A0A679J6A1</accession>
<dbReference type="EMBL" id="LR743508">
    <property type="protein sequence ID" value="CAA2109154.1"/>
    <property type="molecule type" value="Genomic_DNA"/>
</dbReference>